<comment type="similarity">
    <text evidence="1">Belongs to the membrane fusion protein (MFP) (TC 8.A.1) family.</text>
</comment>
<dbReference type="GO" id="GO:1990281">
    <property type="term" value="C:efflux pump complex"/>
    <property type="evidence" value="ECO:0007669"/>
    <property type="project" value="TreeGrafter"/>
</dbReference>
<protein>
    <submittedName>
        <fullName evidence="6">RND family efflux transporter, MFP subunit</fullName>
    </submittedName>
</protein>
<dbReference type="Gene3D" id="2.40.50.100">
    <property type="match status" value="1"/>
</dbReference>
<dbReference type="Proteomes" id="UP000192602">
    <property type="component" value="Unassembled WGS sequence"/>
</dbReference>
<dbReference type="PANTHER" id="PTHR30469:SF15">
    <property type="entry name" value="HLYD FAMILY OF SECRETION PROTEINS"/>
    <property type="match status" value="1"/>
</dbReference>
<dbReference type="InterPro" id="IPR006143">
    <property type="entry name" value="RND_pump_MFP"/>
</dbReference>
<dbReference type="GO" id="GO:0015562">
    <property type="term" value="F:efflux transmembrane transporter activity"/>
    <property type="evidence" value="ECO:0007669"/>
    <property type="project" value="TreeGrafter"/>
</dbReference>
<feature type="domain" description="CzcB-like barrel-sandwich hybrid" evidence="5">
    <location>
        <begin position="35"/>
        <end position="172"/>
    </location>
</feature>
<dbReference type="AlphaFoldDB" id="A0A1W1WSX2"/>
<dbReference type="SUPFAM" id="SSF111369">
    <property type="entry name" value="HlyD-like secretion proteins"/>
    <property type="match status" value="1"/>
</dbReference>
<accession>A0A1W1WSX2</accession>
<keyword evidence="7" id="KW-1185">Reference proteome</keyword>
<dbReference type="PANTHER" id="PTHR30469">
    <property type="entry name" value="MULTIDRUG RESISTANCE PROTEIN MDTA"/>
    <property type="match status" value="1"/>
</dbReference>
<sequence length="263" mass="29792">MKNIVFAMLFALSLYAEGLSLSGTVISDDTKMLGTRYMGFVKKVYKHEGDWVKKGEVLYVIDSKEIDLAKSQVELMISQARLAIAMNNNMYMFAKTNYERHKRLFAKGMVSKFELERMELMYKNTKDMVQIAKKQLQMAKAKLAEVLHQYEYLKIKAPNDGVIIQNNVKEGQLTIPGYPGMILTTLDNLKVMAEISESNLKNVKIGQKVAVYIPSLAFEAEGRVTSIIPAANPMTHKFKIKVSFKNPNKATIIPGMYAKLDFK</sequence>
<dbReference type="Pfam" id="PF25954">
    <property type="entry name" value="Beta-barrel_RND_2"/>
    <property type="match status" value="1"/>
</dbReference>
<keyword evidence="2" id="KW-0175">Coiled coil</keyword>
<feature type="domain" description="CusB-like beta-barrel" evidence="4">
    <location>
        <begin position="191"/>
        <end position="262"/>
    </location>
</feature>
<dbReference type="Pfam" id="PF25973">
    <property type="entry name" value="BSH_CzcB"/>
    <property type="match status" value="1"/>
</dbReference>
<dbReference type="Gene3D" id="1.10.287.470">
    <property type="entry name" value="Helix hairpin bin"/>
    <property type="match status" value="1"/>
</dbReference>
<dbReference type="Gene3D" id="2.40.30.170">
    <property type="match status" value="1"/>
</dbReference>
<dbReference type="STRING" id="1069081.SAMN05660197_1143"/>
<evidence type="ECO:0000256" key="2">
    <source>
        <dbReference type="SAM" id="Coils"/>
    </source>
</evidence>
<feature type="signal peptide" evidence="3">
    <location>
        <begin position="1"/>
        <end position="18"/>
    </location>
</feature>
<evidence type="ECO:0000259" key="5">
    <source>
        <dbReference type="Pfam" id="PF25973"/>
    </source>
</evidence>
<dbReference type="RefSeq" id="WP_084275568.1">
    <property type="nucleotide sequence ID" value="NZ_AP026671.1"/>
</dbReference>
<dbReference type="EMBL" id="FWWZ01000001">
    <property type="protein sequence ID" value="SMC09336.1"/>
    <property type="molecule type" value="Genomic_DNA"/>
</dbReference>
<evidence type="ECO:0000313" key="7">
    <source>
        <dbReference type="Proteomes" id="UP000192602"/>
    </source>
</evidence>
<feature type="chain" id="PRO_5010713405" evidence="3">
    <location>
        <begin position="19"/>
        <end position="263"/>
    </location>
</feature>
<dbReference type="NCBIfam" id="TIGR01730">
    <property type="entry name" value="RND_mfp"/>
    <property type="match status" value="1"/>
</dbReference>
<keyword evidence="3" id="KW-0732">Signal</keyword>
<evidence type="ECO:0000256" key="1">
    <source>
        <dbReference type="ARBA" id="ARBA00009477"/>
    </source>
</evidence>
<feature type="coiled-coil region" evidence="2">
    <location>
        <begin position="115"/>
        <end position="149"/>
    </location>
</feature>
<name>A0A1W1WSX2_9BACT</name>
<evidence type="ECO:0000259" key="4">
    <source>
        <dbReference type="Pfam" id="PF25954"/>
    </source>
</evidence>
<reference evidence="7" key="1">
    <citation type="submission" date="2017-04" db="EMBL/GenBank/DDBJ databases">
        <authorList>
            <person name="Varghese N."/>
            <person name="Submissions S."/>
        </authorList>
    </citation>
    <scope>NUCLEOTIDE SEQUENCE [LARGE SCALE GENOMIC DNA]</scope>
    <source>
        <strain evidence="7">DSM 16512</strain>
    </source>
</reference>
<organism evidence="6 7">
    <name type="scientific">Nitratiruptor tergarcus DSM 16512</name>
    <dbReference type="NCBI Taxonomy" id="1069081"/>
    <lineage>
        <taxon>Bacteria</taxon>
        <taxon>Pseudomonadati</taxon>
        <taxon>Campylobacterota</taxon>
        <taxon>Epsilonproteobacteria</taxon>
        <taxon>Nautiliales</taxon>
        <taxon>Nitratiruptoraceae</taxon>
        <taxon>Nitratiruptor</taxon>
    </lineage>
</organism>
<evidence type="ECO:0000256" key="3">
    <source>
        <dbReference type="SAM" id="SignalP"/>
    </source>
</evidence>
<proteinExistence type="inferred from homology"/>
<dbReference type="InterPro" id="IPR058792">
    <property type="entry name" value="Beta-barrel_RND_2"/>
</dbReference>
<gene>
    <name evidence="6" type="ORF">SAMN05660197_1143</name>
</gene>
<evidence type="ECO:0000313" key="6">
    <source>
        <dbReference type="EMBL" id="SMC09336.1"/>
    </source>
</evidence>
<dbReference type="OrthoDB" id="9806939at2"/>
<dbReference type="InterPro" id="IPR058647">
    <property type="entry name" value="BSH_CzcB-like"/>
</dbReference>